<keyword evidence="1" id="KW-1133">Transmembrane helix</keyword>
<feature type="transmembrane region" description="Helical" evidence="1">
    <location>
        <begin position="109"/>
        <end position="128"/>
    </location>
</feature>
<evidence type="ECO:0000313" key="3">
    <source>
        <dbReference type="EMBL" id="WAQ93921.1"/>
    </source>
</evidence>
<sequence>METSTLFEDSFVDTFDVLSSSGSSIQVGWKLKAANIPLVRQFQVHYQKVASQYIQYGPLLHANEREYEVEHLVADTYYKICLVVYRSNTTDYRECTDASTTNWQLPVSVGSSIGAMLALSVIVLIVLLSRCKVPLRYRGKKSKSSTRYDTIPSMYRDDQQFECSETVTHGNDDDFVSEFDDEAFYEVPLHDHTRSMRTVNPDKSAIQNGQCRCHVHPHGQANTSSIQVGWKLREAHIPLVRQFQVHYQKVASDYLQYGPLLHANARDFKVGNLVADTYYKVCLVVFGSNKMDYRQCTEASTTNWQLPISVGSSIGALLALSVIVLIVLLSRCKFSSRNGGKKSKSSTRYDTMTSMYHDDQSTIHGNDYDFMYQFDDEALYEVPLDASMRTSS</sequence>
<keyword evidence="4" id="KW-1185">Reference proteome</keyword>
<dbReference type="SUPFAM" id="SSF49265">
    <property type="entry name" value="Fibronectin type III"/>
    <property type="match status" value="2"/>
</dbReference>
<evidence type="ECO:0000313" key="2">
    <source>
        <dbReference type="EMBL" id="WAQ93920.1"/>
    </source>
</evidence>
<reference evidence="3" key="1">
    <citation type="submission" date="2022-11" db="EMBL/GenBank/DDBJ databases">
        <title>Centuries of genome instability and evolution in soft-shell clam transmissible cancer (bioRxiv).</title>
        <authorList>
            <person name="Hart S.F.M."/>
            <person name="Yonemitsu M.A."/>
            <person name="Giersch R.M."/>
            <person name="Beal B.F."/>
            <person name="Arriagada G."/>
            <person name="Davis B.W."/>
            <person name="Ostrander E.A."/>
            <person name="Goff S.P."/>
            <person name="Metzger M.J."/>
        </authorList>
    </citation>
    <scope>NUCLEOTIDE SEQUENCE</scope>
    <source>
        <strain evidence="3">MELC-2E11</strain>
        <tissue evidence="3">Siphon/mantle</tissue>
    </source>
</reference>
<protein>
    <recommendedName>
        <fullName evidence="5">Fibronectin type-III domain-containing protein</fullName>
    </recommendedName>
</protein>
<gene>
    <name evidence="2" type="ORF">MAR_006391</name>
    <name evidence="3" type="ORF">MAR_006392</name>
</gene>
<feature type="non-terminal residue" evidence="3">
    <location>
        <position position="1"/>
    </location>
</feature>
<dbReference type="EMBL" id="CP111012">
    <property type="protein sequence ID" value="WAQ93921.1"/>
    <property type="molecule type" value="Genomic_DNA"/>
</dbReference>
<evidence type="ECO:0000313" key="4">
    <source>
        <dbReference type="Proteomes" id="UP001164746"/>
    </source>
</evidence>
<keyword evidence="1" id="KW-0812">Transmembrane</keyword>
<dbReference type="EMBL" id="CP111012">
    <property type="protein sequence ID" value="WAQ93920.1"/>
    <property type="molecule type" value="Genomic_DNA"/>
</dbReference>
<organism evidence="3 4">
    <name type="scientific">Mya arenaria</name>
    <name type="common">Soft-shell clam</name>
    <dbReference type="NCBI Taxonomy" id="6604"/>
    <lineage>
        <taxon>Eukaryota</taxon>
        <taxon>Metazoa</taxon>
        <taxon>Spiralia</taxon>
        <taxon>Lophotrochozoa</taxon>
        <taxon>Mollusca</taxon>
        <taxon>Bivalvia</taxon>
        <taxon>Autobranchia</taxon>
        <taxon>Heteroconchia</taxon>
        <taxon>Euheterodonta</taxon>
        <taxon>Imparidentia</taxon>
        <taxon>Neoheterodontei</taxon>
        <taxon>Myida</taxon>
        <taxon>Myoidea</taxon>
        <taxon>Myidae</taxon>
        <taxon>Mya</taxon>
    </lineage>
</organism>
<proteinExistence type="predicted"/>
<feature type="transmembrane region" description="Helical" evidence="1">
    <location>
        <begin position="308"/>
        <end position="329"/>
    </location>
</feature>
<evidence type="ECO:0008006" key="5">
    <source>
        <dbReference type="Google" id="ProtNLM"/>
    </source>
</evidence>
<dbReference type="Proteomes" id="UP001164746">
    <property type="component" value="Chromosome 1"/>
</dbReference>
<name>A0ABY7DBD9_MYAAR</name>
<dbReference type="InterPro" id="IPR036116">
    <property type="entry name" value="FN3_sf"/>
</dbReference>
<evidence type="ECO:0000256" key="1">
    <source>
        <dbReference type="SAM" id="Phobius"/>
    </source>
</evidence>
<keyword evidence="1" id="KW-0472">Membrane</keyword>
<accession>A0ABY7DBD9</accession>